<dbReference type="InterPro" id="IPR008537">
    <property type="entry name" value="DUF819"/>
</dbReference>
<keyword evidence="1" id="KW-0812">Transmembrane</keyword>
<gene>
    <name evidence="2" type="ORF">DYP60_08730</name>
</gene>
<keyword evidence="1" id="KW-0472">Membrane</keyword>
<dbReference type="PANTHER" id="PTHR34289:SF8">
    <property type="entry name" value="DUF819 DOMAIN-CONTAINING PROTEIN"/>
    <property type="match status" value="1"/>
</dbReference>
<dbReference type="AlphaFoldDB" id="A0A372MHE1"/>
<feature type="transmembrane region" description="Helical" evidence="1">
    <location>
        <begin position="282"/>
        <end position="300"/>
    </location>
</feature>
<feature type="transmembrane region" description="Helical" evidence="1">
    <location>
        <begin position="42"/>
        <end position="61"/>
    </location>
</feature>
<reference evidence="2 3" key="2">
    <citation type="submission" date="2018-09" db="EMBL/GenBank/DDBJ databases">
        <title>Genome of Sphaerochaeta halotolerans strain 4-11.</title>
        <authorList>
            <person name="Nazina T.N."/>
            <person name="Sokolova D.S."/>
        </authorList>
    </citation>
    <scope>NUCLEOTIDE SEQUENCE [LARGE SCALE GENOMIC DNA]</scope>
    <source>
        <strain evidence="2 3">4-11</strain>
    </source>
</reference>
<reference evidence="3" key="1">
    <citation type="submission" date="2018-08" db="EMBL/GenBank/DDBJ databases">
        <authorList>
            <person name="Grouzdev D.S."/>
            <person name="Krutkina M.S."/>
        </authorList>
    </citation>
    <scope>NUCLEOTIDE SEQUENCE [LARGE SCALE GENOMIC DNA]</scope>
    <source>
        <strain evidence="3">4-11</strain>
    </source>
</reference>
<evidence type="ECO:0000313" key="3">
    <source>
        <dbReference type="Proteomes" id="UP000264002"/>
    </source>
</evidence>
<feature type="transmembrane region" description="Helical" evidence="1">
    <location>
        <begin position="366"/>
        <end position="391"/>
    </location>
</feature>
<comment type="caution">
    <text evidence="2">The sequence shown here is derived from an EMBL/GenBank/DDBJ whole genome shotgun (WGS) entry which is preliminary data.</text>
</comment>
<organism evidence="2 3">
    <name type="scientific">Sphaerochaeta halotolerans</name>
    <dbReference type="NCBI Taxonomy" id="2293840"/>
    <lineage>
        <taxon>Bacteria</taxon>
        <taxon>Pseudomonadati</taxon>
        <taxon>Spirochaetota</taxon>
        <taxon>Spirochaetia</taxon>
        <taxon>Spirochaetales</taxon>
        <taxon>Sphaerochaetaceae</taxon>
        <taxon>Sphaerochaeta</taxon>
    </lineage>
</organism>
<evidence type="ECO:0000313" key="2">
    <source>
        <dbReference type="EMBL" id="RFU94590.1"/>
    </source>
</evidence>
<dbReference type="Proteomes" id="UP000264002">
    <property type="component" value="Unassembled WGS sequence"/>
</dbReference>
<feature type="transmembrane region" description="Helical" evidence="1">
    <location>
        <begin position="12"/>
        <end position="30"/>
    </location>
</feature>
<dbReference type="Pfam" id="PF05684">
    <property type="entry name" value="DUF819"/>
    <property type="match status" value="1"/>
</dbReference>
<dbReference type="EMBL" id="QUWK01000008">
    <property type="protein sequence ID" value="RFU94590.1"/>
    <property type="molecule type" value="Genomic_DNA"/>
</dbReference>
<feature type="transmembrane region" description="Helical" evidence="1">
    <location>
        <begin position="249"/>
        <end position="270"/>
    </location>
</feature>
<sequence>MQIRRKCMVLNVVAAVAFVLFPALVILLSSRFEILQKMGPVLICYLGGMIVGNIGVLPAGFAAVQSTMQDVSVALALPLLLFSLDVKRWLRISGSGLLCMLLAVIAIVLTTFILQFTIASGLPDGWKLGGMSVAVYAGGTPNIAAIKTALGVDNDTYILFNTYDMMFSLIYIFFMVSVARPFFQKVFKLRPYESVVNSDDAQASEMGDDSLETYSKMFEPKIVKGLLLAFLLSAVILALSFLIGGFFPAVFGTAATILLITSFGIASSFIKPVRRLRYTFPFGMYIIYVFCFTVASMTRFDVLIHINWTILLYVVISIFGSMLIHALLCRMFHIDSDTMIITSVSAVCSPPFVPVVVSRLKNRDILISGLVTGIIGYTIGNYLGIGLAMIFRSFG</sequence>
<proteinExistence type="predicted"/>
<dbReference type="PANTHER" id="PTHR34289">
    <property type="entry name" value="PROTEIN, PUTATIVE (DUF819)-RELATED"/>
    <property type="match status" value="1"/>
</dbReference>
<evidence type="ECO:0000256" key="1">
    <source>
        <dbReference type="SAM" id="Phobius"/>
    </source>
</evidence>
<feature type="transmembrane region" description="Helical" evidence="1">
    <location>
        <begin position="165"/>
        <end position="183"/>
    </location>
</feature>
<name>A0A372MHE1_9SPIR</name>
<accession>A0A372MHE1</accession>
<feature type="transmembrane region" description="Helical" evidence="1">
    <location>
        <begin position="96"/>
        <end position="118"/>
    </location>
</feature>
<feature type="transmembrane region" description="Helical" evidence="1">
    <location>
        <begin position="306"/>
        <end position="328"/>
    </location>
</feature>
<feature type="transmembrane region" description="Helical" evidence="1">
    <location>
        <begin position="225"/>
        <end position="243"/>
    </location>
</feature>
<keyword evidence="1" id="KW-1133">Transmembrane helix</keyword>
<protein>
    <submittedName>
        <fullName evidence="2">DUF819 family protein</fullName>
    </submittedName>
</protein>
<keyword evidence="3" id="KW-1185">Reference proteome</keyword>